<dbReference type="Proteomes" id="UP000319143">
    <property type="component" value="Unassembled WGS sequence"/>
</dbReference>
<comment type="caution">
    <text evidence="3">The sequence shown here is derived from an EMBL/GenBank/DDBJ whole genome shotgun (WGS) entry which is preliminary data.</text>
</comment>
<dbReference type="AlphaFoldDB" id="A0A5C6D3Y6"/>
<evidence type="ECO:0000313" key="3">
    <source>
        <dbReference type="EMBL" id="TWU31933.1"/>
    </source>
</evidence>
<dbReference type="InterPro" id="IPR008984">
    <property type="entry name" value="SMAD_FHA_dom_sf"/>
</dbReference>
<dbReference type="SMART" id="SM00240">
    <property type="entry name" value="FHA"/>
    <property type="match status" value="1"/>
</dbReference>
<dbReference type="InterPro" id="IPR000253">
    <property type="entry name" value="FHA_dom"/>
</dbReference>
<protein>
    <submittedName>
        <fullName evidence="3">Glycogen accumulation regulator GarA</fullName>
    </submittedName>
</protein>
<accession>A0A5C6D3Y6</accession>
<dbReference type="Gene3D" id="2.60.200.20">
    <property type="match status" value="1"/>
</dbReference>
<dbReference type="CDD" id="cd00060">
    <property type="entry name" value="FHA"/>
    <property type="match status" value="1"/>
</dbReference>
<evidence type="ECO:0000256" key="1">
    <source>
        <dbReference type="SAM" id="MobiDB-lite"/>
    </source>
</evidence>
<gene>
    <name evidence="3" type="primary">garA_3</name>
    <name evidence="3" type="ORF">Poly41_58210</name>
</gene>
<feature type="domain" description="FHA" evidence="2">
    <location>
        <begin position="25"/>
        <end position="75"/>
    </location>
</feature>
<proteinExistence type="predicted"/>
<feature type="compositionally biased region" description="Pro residues" evidence="1">
    <location>
        <begin position="179"/>
        <end position="193"/>
    </location>
</feature>
<sequence>MRVVIAIESGPRAGARWLLRSGEKLTFGRSEQADIIFADDRVLSSNHFRISLEGDLGRVEDLRSTNGTWVNEVRVIEKTLTDGDQIRAGSQTFVYHLESSFSTDGRLQDSTGDREGPAAAKIGPSTVPTKKELPSIESLEEESPAEQKTVEECSELDWPADARDPVDLEESDSPVSAAVPPPISEPLADPDPFPAGQSISPLQKTQPKDLSTKPKTAPNSPSKGLPSTLTLEIQGCPSGLYRASQTTESIEAARSDQVTIGRQLSNRCPLTFIIDFGRTKIKPPEIVQGDSSDFLLANLPSDVAALVSPRMLRPTNLDQQEDWLRVGWGKDGMIVLFTHVDVPPLLEHLQRLIQASACDPHEAKGMLGLCWPSLLEASLREGDPTLAAEIIEPCEAVLVESPATAGGWELYGDHRLPQLLMACEISTTSPNDA</sequence>
<reference evidence="3 4" key="1">
    <citation type="submission" date="2019-02" db="EMBL/GenBank/DDBJ databases">
        <title>Deep-cultivation of Planctomycetes and their phenomic and genomic characterization uncovers novel biology.</title>
        <authorList>
            <person name="Wiegand S."/>
            <person name="Jogler M."/>
            <person name="Boedeker C."/>
            <person name="Pinto D."/>
            <person name="Vollmers J."/>
            <person name="Rivas-Marin E."/>
            <person name="Kohn T."/>
            <person name="Peeters S.H."/>
            <person name="Heuer A."/>
            <person name="Rast P."/>
            <person name="Oberbeckmann S."/>
            <person name="Bunk B."/>
            <person name="Jeske O."/>
            <person name="Meyerdierks A."/>
            <person name="Storesund J.E."/>
            <person name="Kallscheuer N."/>
            <person name="Luecker S."/>
            <person name="Lage O.M."/>
            <person name="Pohl T."/>
            <person name="Merkel B.J."/>
            <person name="Hornburger P."/>
            <person name="Mueller R.-W."/>
            <person name="Bruemmer F."/>
            <person name="Labrenz M."/>
            <person name="Spormann A.M."/>
            <person name="Op Den Camp H."/>
            <person name="Overmann J."/>
            <person name="Amann R."/>
            <person name="Jetten M.S.M."/>
            <person name="Mascher T."/>
            <person name="Medema M.H."/>
            <person name="Devos D.P."/>
            <person name="Kaster A.-K."/>
            <person name="Ovreas L."/>
            <person name="Rohde M."/>
            <person name="Galperin M.Y."/>
            <person name="Jogler C."/>
        </authorList>
    </citation>
    <scope>NUCLEOTIDE SEQUENCE [LARGE SCALE GENOMIC DNA]</scope>
    <source>
        <strain evidence="3 4">Poly41</strain>
    </source>
</reference>
<keyword evidence="4" id="KW-1185">Reference proteome</keyword>
<evidence type="ECO:0000313" key="4">
    <source>
        <dbReference type="Proteomes" id="UP000319143"/>
    </source>
</evidence>
<feature type="region of interest" description="Disordered" evidence="1">
    <location>
        <begin position="103"/>
        <end position="229"/>
    </location>
</feature>
<name>A0A5C6D3Y6_9BACT</name>
<feature type="compositionally biased region" description="Polar residues" evidence="1">
    <location>
        <begin position="213"/>
        <end position="229"/>
    </location>
</feature>
<dbReference type="Pfam" id="PF00498">
    <property type="entry name" value="FHA"/>
    <property type="match status" value="1"/>
</dbReference>
<dbReference type="PROSITE" id="PS50006">
    <property type="entry name" value="FHA_DOMAIN"/>
    <property type="match status" value="1"/>
</dbReference>
<dbReference type="OrthoDB" id="289828at2"/>
<dbReference type="SUPFAM" id="SSF49879">
    <property type="entry name" value="SMAD/FHA domain"/>
    <property type="match status" value="1"/>
</dbReference>
<dbReference type="EMBL" id="SJPV01000014">
    <property type="protein sequence ID" value="TWU31933.1"/>
    <property type="molecule type" value="Genomic_DNA"/>
</dbReference>
<evidence type="ECO:0000259" key="2">
    <source>
        <dbReference type="PROSITE" id="PS50006"/>
    </source>
</evidence>
<organism evidence="3 4">
    <name type="scientific">Novipirellula artificiosorum</name>
    <dbReference type="NCBI Taxonomy" id="2528016"/>
    <lineage>
        <taxon>Bacteria</taxon>
        <taxon>Pseudomonadati</taxon>
        <taxon>Planctomycetota</taxon>
        <taxon>Planctomycetia</taxon>
        <taxon>Pirellulales</taxon>
        <taxon>Pirellulaceae</taxon>
        <taxon>Novipirellula</taxon>
    </lineage>
</organism>